<gene>
    <name evidence="1" type="ORF">MNBD_GAMMA09-2447</name>
</gene>
<accession>A0A3B0Y5U8</accession>
<protein>
    <submittedName>
        <fullName evidence="1">Uncharacterized protein</fullName>
    </submittedName>
</protein>
<reference evidence="1" key="1">
    <citation type="submission" date="2018-06" db="EMBL/GenBank/DDBJ databases">
        <authorList>
            <person name="Zhirakovskaya E."/>
        </authorList>
    </citation>
    <scope>NUCLEOTIDE SEQUENCE</scope>
</reference>
<evidence type="ECO:0000313" key="1">
    <source>
        <dbReference type="EMBL" id="VAW70722.1"/>
    </source>
</evidence>
<organism evidence="1">
    <name type="scientific">hydrothermal vent metagenome</name>
    <dbReference type="NCBI Taxonomy" id="652676"/>
    <lineage>
        <taxon>unclassified sequences</taxon>
        <taxon>metagenomes</taxon>
        <taxon>ecological metagenomes</taxon>
    </lineage>
</organism>
<sequence length="180" mass="20361">MPISRIIFFPAAADQSIENSLIIATLIDIEFALPTIEKTHQHLPGERFLSLLTFLGCSPNINLSPTEGENYCAISLLKPTDCTVCLGFTQNSQPKCPNCKKRIANWKTADWQQKKHTCKCDKCMTYTAYAELNWKHECGFGRCGFEISHIYPHEAVPTEQLLNALHQSTGSQWQYCYANN</sequence>
<proteinExistence type="predicted"/>
<name>A0A3B0Y5U8_9ZZZZ</name>
<dbReference type="AlphaFoldDB" id="A0A3B0Y5U8"/>
<dbReference type="EMBL" id="UOFI01000207">
    <property type="protein sequence ID" value="VAW70722.1"/>
    <property type="molecule type" value="Genomic_DNA"/>
</dbReference>